<keyword evidence="7" id="KW-1185">Reference proteome</keyword>
<keyword evidence="1" id="KW-0678">Repressor</keyword>
<reference evidence="7" key="1">
    <citation type="journal article" date="2019" name="Int. J. Syst. Evol. Microbiol.">
        <title>The Global Catalogue of Microorganisms (GCM) 10K type strain sequencing project: providing services to taxonomists for standard genome sequencing and annotation.</title>
        <authorList>
            <consortium name="The Broad Institute Genomics Platform"/>
            <consortium name="The Broad Institute Genome Sequencing Center for Infectious Disease"/>
            <person name="Wu L."/>
            <person name="Ma J."/>
        </authorList>
    </citation>
    <scope>NUCLEOTIDE SEQUENCE [LARGE SCALE GENOMIC DNA]</scope>
    <source>
        <strain evidence="7">JCM 18127</strain>
    </source>
</reference>
<dbReference type="EMBL" id="BAABIM010000001">
    <property type="protein sequence ID" value="GAA4674189.1"/>
    <property type="molecule type" value="Genomic_DNA"/>
</dbReference>
<protein>
    <recommendedName>
        <fullName evidence="5">HTH merR-type domain-containing protein</fullName>
    </recommendedName>
</protein>
<sequence length="291" mass="31709">MSTAFKSGEVATLTIGDLSERTGVTTATLRAWEQRHGFPLPQRLPSGHRRYAERDVERVLAVLRSRDAGTRLEVAVQTVAAGGGHHADDATRSVYADLRRGHPRLQTNRLRKGTLLALSWAIEDEFCAKAERAHLFGSFQRETYFNPAAERWAELGRVARSSFALADFAASDPDSRPVKVGLPDDAPMRREWAVVCESRDLPAALTAFELPGQADVPEKKRLFEAVWTVEPVAVRDAARACARVAAACTPAAAAPVLYELAEPVPEGVADLASVTAMFNRVVAYVDRYGAA</sequence>
<dbReference type="Pfam" id="PF10069">
    <property type="entry name" value="DICT"/>
    <property type="match status" value="1"/>
</dbReference>
<evidence type="ECO:0000313" key="6">
    <source>
        <dbReference type="EMBL" id="GAA4674189.1"/>
    </source>
</evidence>
<dbReference type="PANTHER" id="PTHR30204:SF69">
    <property type="entry name" value="MERR-FAMILY TRANSCRIPTIONAL REGULATOR"/>
    <property type="match status" value="1"/>
</dbReference>
<keyword evidence="4" id="KW-0804">Transcription</keyword>
<dbReference type="InterPro" id="IPR009061">
    <property type="entry name" value="DNA-bd_dom_put_sf"/>
</dbReference>
<evidence type="ECO:0000256" key="1">
    <source>
        <dbReference type="ARBA" id="ARBA00022491"/>
    </source>
</evidence>
<dbReference type="InterPro" id="IPR000551">
    <property type="entry name" value="MerR-type_HTH_dom"/>
</dbReference>
<dbReference type="PROSITE" id="PS50937">
    <property type="entry name" value="HTH_MERR_2"/>
    <property type="match status" value="1"/>
</dbReference>
<dbReference type="RefSeq" id="WP_345263093.1">
    <property type="nucleotide sequence ID" value="NZ_BAABIM010000001.1"/>
</dbReference>
<dbReference type="InterPro" id="IPR019278">
    <property type="entry name" value="DICT_dom"/>
</dbReference>
<dbReference type="Proteomes" id="UP001500621">
    <property type="component" value="Unassembled WGS sequence"/>
</dbReference>
<dbReference type="Pfam" id="PF13411">
    <property type="entry name" value="MerR_1"/>
    <property type="match status" value="1"/>
</dbReference>
<proteinExistence type="predicted"/>
<dbReference type="SUPFAM" id="SSF46955">
    <property type="entry name" value="Putative DNA-binding domain"/>
    <property type="match status" value="1"/>
</dbReference>
<evidence type="ECO:0000256" key="3">
    <source>
        <dbReference type="ARBA" id="ARBA00023125"/>
    </source>
</evidence>
<dbReference type="InterPro" id="IPR047057">
    <property type="entry name" value="MerR_fam"/>
</dbReference>
<keyword evidence="3" id="KW-0238">DNA-binding</keyword>
<feature type="domain" description="HTH merR-type" evidence="5">
    <location>
        <begin position="12"/>
        <end position="81"/>
    </location>
</feature>
<evidence type="ECO:0000313" key="7">
    <source>
        <dbReference type="Proteomes" id="UP001500621"/>
    </source>
</evidence>
<accession>A0ABP8VX77</accession>
<comment type="caution">
    <text evidence="6">The sequence shown here is derived from an EMBL/GenBank/DDBJ whole genome shotgun (WGS) entry which is preliminary data.</text>
</comment>
<dbReference type="SMART" id="SM00422">
    <property type="entry name" value="HTH_MERR"/>
    <property type="match status" value="1"/>
</dbReference>
<dbReference type="PANTHER" id="PTHR30204">
    <property type="entry name" value="REDOX-CYCLING DRUG-SENSING TRANSCRIPTIONAL ACTIVATOR SOXR"/>
    <property type="match status" value="1"/>
</dbReference>
<organism evidence="6 7">
    <name type="scientific">Nocardioides nanhaiensis</name>
    <dbReference type="NCBI Taxonomy" id="1476871"/>
    <lineage>
        <taxon>Bacteria</taxon>
        <taxon>Bacillati</taxon>
        <taxon>Actinomycetota</taxon>
        <taxon>Actinomycetes</taxon>
        <taxon>Propionibacteriales</taxon>
        <taxon>Nocardioidaceae</taxon>
        <taxon>Nocardioides</taxon>
    </lineage>
</organism>
<evidence type="ECO:0000256" key="2">
    <source>
        <dbReference type="ARBA" id="ARBA00023015"/>
    </source>
</evidence>
<evidence type="ECO:0000259" key="5">
    <source>
        <dbReference type="PROSITE" id="PS50937"/>
    </source>
</evidence>
<evidence type="ECO:0000256" key="4">
    <source>
        <dbReference type="ARBA" id="ARBA00023163"/>
    </source>
</evidence>
<gene>
    <name evidence="6" type="ORF">GCM10023226_09160</name>
</gene>
<name>A0ABP8VX77_9ACTN</name>
<dbReference type="Gene3D" id="1.10.1660.10">
    <property type="match status" value="1"/>
</dbReference>
<keyword evidence="2" id="KW-0805">Transcription regulation</keyword>